<proteinExistence type="predicted"/>
<evidence type="ECO:0000313" key="4">
    <source>
        <dbReference type="Proteomes" id="UP001153269"/>
    </source>
</evidence>
<comment type="caution">
    <text evidence="3">The sequence shown here is derived from an EMBL/GenBank/DDBJ whole genome shotgun (WGS) entry which is preliminary data.</text>
</comment>
<evidence type="ECO:0008006" key="5">
    <source>
        <dbReference type="Google" id="ProtNLM"/>
    </source>
</evidence>
<accession>A0A9N7UX85</accession>
<dbReference type="EMBL" id="CADEAL010002192">
    <property type="protein sequence ID" value="CAB1438696.1"/>
    <property type="molecule type" value="Genomic_DNA"/>
</dbReference>
<sequence>MGLREAASCFVIFLLSVSARILLYDQISAAAHTRPAEQHHEVHYASVCFTQNRADDLYSNIGRVQPQRETEEEEEEAEYSAVRFVSATGTRREEEGDDSSAVYSTVTKH</sequence>
<gene>
    <name evidence="3" type="ORF">PLEPLA_LOCUS26579</name>
</gene>
<feature type="region of interest" description="Disordered" evidence="1">
    <location>
        <begin position="65"/>
        <end position="109"/>
    </location>
</feature>
<protein>
    <recommendedName>
        <fullName evidence="5">Secreted protein</fullName>
    </recommendedName>
</protein>
<evidence type="ECO:0000256" key="2">
    <source>
        <dbReference type="SAM" id="SignalP"/>
    </source>
</evidence>
<feature type="signal peptide" evidence="2">
    <location>
        <begin position="1"/>
        <end position="19"/>
    </location>
</feature>
<name>A0A9N7UX85_PLEPL</name>
<organism evidence="3 4">
    <name type="scientific">Pleuronectes platessa</name>
    <name type="common">European plaice</name>
    <dbReference type="NCBI Taxonomy" id="8262"/>
    <lineage>
        <taxon>Eukaryota</taxon>
        <taxon>Metazoa</taxon>
        <taxon>Chordata</taxon>
        <taxon>Craniata</taxon>
        <taxon>Vertebrata</taxon>
        <taxon>Euteleostomi</taxon>
        <taxon>Actinopterygii</taxon>
        <taxon>Neopterygii</taxon>
        <taxon>Teleostei</taxon>
        <taxon>Neoteleostei</taxon>
        <taxon>Acanthomorphata</taxon>
        <taxon>Carangaria</taxon>
        <taxon>Pleuronectiformes</taxon>
        <taxon>Pleuronectoidei</taxon>
        <taxon>Pleuronectidae</taxon>
        <taxon>Pleuronectes</taxon>
    </lineage>
</organism>
<evidence type="ECO:0000256" key="1">
    <source>
        <dbReference type="SAM" id="MobiDB-lite"/>
    </source>
</evidence>
<keyword evidence="2" id="KW-0732">Signal</keyword>
<reference evidence="3" key="1">
    <citation type="submission" date="2020-03" db="EMBL/GenBank/DDBJ databases">
        <authorList>
            <person name="Weist P."/>
        </authorList>
    </citation>
    <scope>NUCLEOTIDE SEQUENCE</scope>
</reference>
<feature type="chain" id="PRO_5040164480" description="Secreted protein" evidence="2">
    <location>
        <begin position="20"/>
        <end position="109"/>
    </location>
</feature>
<dbReference type="AlphaFoldDB" id="A0A9N7UX85"/>
<dbReference type="Proteomes" id="UP001153269">
    <property type="component" value="Unassembled WGS sequence"/>
</dbReference>
<keyword evidence="4" id="KW-1185">Reference proteome</keyword>
<evidence type="ECO:0000313" key="3">
    <source>
        <dbReference type="EMBL" id="CAB1438696.1"/>
    </source>
</evidence>